<dbReference type="InterPro" id="IPR029154">
    <property type="entry name" value="HIBADH-like_NADP-bd"/>
</dbReference>
<evidence type="ECO:0000256" key="2">
    <source>
        <dbReference type="ARBA" id="ARBA00023002"/>
    </source>
</evidence>
<dbReference type="InterPro" id="IPR015815">
    <property type="entry name" value="HIBADH-related"/>
</dbReference>
<dbReference type="SUPFAM" id="SSF51735">
    <property type="entry name" value="NAD(P)-binding Rossmann-fold domains"/>
    <property type="match status" value="1"/>
</dbReference>
<dbReference type="InterPro" id="IPR008927">
    <property type="entry name" value="6-PGluconate_DH-like_C_sf"/>
</dbReference>
<evidence type="ECO:0000256" key="3">
    <source>
        <dbReference type="ARBA" id="ARBA00023027"/>
    </source>
</evidence>
<dbReference type="AlphaFoldDB" id="A0A7G9QZC5"/>
<dbReference type="GO" id="GO:0051287">
    <property type="term" value="F:NAD binding"/>
    <property type="evidence" value="ECO:0007669"/>
    <property type="project" value="InterPro"/>
</dbReference>
<dbReference type="KEGG" id="pei:H9L10_10340"/>
<dbReference type="EMBL" id="CP060712">
    <property type="protein sequence ID" value="QNN48700.1"/>
    <property type="molecule type" value="Genomic_DNA"/>
</dbReference>
<dbReference type="PANTHER" id="PTHR22981">
    <property type="entry name" value="3-HYDROXYISOBUTYRATE DEHYDROGENASE-RELATED"/>
    <property type="match status" value="1"/>
</dbReference>
<feature type="domain" description="6-phosphogluconate dehydrogenase NADP-binding" evidence="5">
    <location>
        <begin position="4"/>
        <end position="160"/>
    </location>
</feature>
<proteinExistence type="inferred from homology"/>
<keyword evidence="3" id="KW-0520">NAD</keyword>
<feature type="domain" description="3-hydroxyisobutyrate dehydrogenase-like NAD-binding" evidence="6">
    <location>
        <begin position="166"/>
        <end position="278"/>
    </location>
</feature>
<dbReference type="InterPro" id="IPR006115">
    <property type="entry name" value="6PGDH_NADP-bd"/>
</dbReference>
<dbReference type="Gene3D" id="3.40.50.720">
    <property type="entry name" value="NAD(P)-binding Rossmann-like Domain"/>
    <property type="match status" value="1"/>
</dbReference>
<keyword evidence="8" id="KW-1185">Reference proteome</keyword>
<reference evidence="7 8" key="1">
    <citation type="submission" date="2020-08" db="EMBL/GenBank/DDBJ databases">
        <title>Genome sequence of Phycicoccus endophyticus JCM 31784T.</title>
        <authorList>
            <person name="Hyun D.-W."/>
            <person name="Bae J.-W."/>
        </authorList>
    </citation>
    <scope>NUCLEOTIDE SEQUENCE [LARGE SCALE GENOMIC DNA]</scope>
    <source>
        <strain evidence="7 8">JCM 31784</strain>
    </source>
</reference>
<evidence type="ECO:0000256" key="4">
    <source>
        <dbReference type="PIRSR" id="PIRSR000103-1"/>
    </source>
</evidence>
<evidence type="ECO:0000313" key="7">
    <source>
        <dbReference type="EMBL" id="QNN48700.1"/>
    </source>
</evidence>
<evidence type="ECO:0000313" key="8">
    <source>
        <dbReference type="Proteomes" id="UP000515976"/>
    </source>
</evidence>
<dbReference type="RefSeq" id="WP_166100067.1">
    <property type="nucleotide sequence ID" value="NZ_BMMY01000003.1"/>
</dbReference>
<dbReference type="GO" id="GO:0050661">
    <property type="term" value="F:NADP binding"/>
    <property type="evidence" value="ECO:0007669"/>
    <property type="project" value="InterPro"/>
</dbReference>
<dbReference type="PIRSF" id="PIRSF000103">
    <property type="entry name" value="HIBADH"/>
    <property type="match status" value="1"/>
</dbReference>
<dbReference type="GO" id="GO:0016616">
    <property type="term" value="F:oxidoreductase activity, acting on the CH-OH group of donors, NAD or NADP as acceptor"/>
    <property type="evidence" value="ECO:0007669"/>
    <property type="project" value="TreeGrafter"/>
</dbReference>
<dbReference type="Pfam" id="PF03446">
    <property type="entry name" value="NAD_binding_2"/>
    <property type="match status" value="1"/>
</dbReference>
<dbReference type="InterPro" id="IPR036291">
    <property type="entry name" value="NAD(P)-bd_dom_sf"/>
</dbReference>
<sequence>MSTTVGFVGVGHMGSRMIRCLAAAGFDVVAYDRSAEALASLPVTALESPEQVAATGVDVVLLSLPDSRAVEDVVRGPQGLAGGLAEGAVVVDLTTSAPETTVALHEHLGRQGVRFLDAGVSGGAAAAAKGTLTLMVGAAADDEVLTRLAPVFDAIARAVFPLGRPGAGHAAKILNNFLNAVNLSASAEVFVAAARSGLDLHVFLEAVNASSGANWATLNRFPALLTGDYLEGGLSSALMMKDLLLYAEHVGRVGVPSLHLSGPVAAFGTALQTGRADQISNRVVDALGDLADGVRLSQATSEESTR</sequence>
<feature type="active site" evidence="4">
    <location>
        <position position="172"/>
    </location>
</feature>
<evidence type="ECO:0000259" key="5">
    <source>
        <dbReference type="Pfam" id="PF03446"/>
    </source>
</evidence>
<comment type="similarity">
    <text evidence="1">Belongs to the HIBADH-related family.</text>
</comment>
<gene>
    <name evidence="7" type="ORF">H9L10_10340</name>
</gene>
<dbReference type="InterPro" id="IPR013328">
    <property type="entry name" value="6PGD_dom2"/>
</dbReference>
<organism evidence="7 8">
    <name type="scientific">Phycicoccus endophyticus</name>
    <dbReference type="NCBI Taxonomy" id="1690220"/>
    <lineage>
        <taxon>Bacteria</taxon>
        <taxon>Bacillati</taxon>
        <taxon>Actinomycetota</taxon>
        <taxon>Actinomycetes</taxon>
        <taxon>Micrococcales</taxon>
        <taxon>Intrasporangiaceae</taxon>
        <taxon>Phycicoccus</taxon>
    </lineage>
</organism>
<protein>
    <submittedName>
        <fullName evidence="7">NAD(P)-dependent oxidoreductase</fullName>
    </submittedName>
</protein>
<accession>A0A7G9QZC5</accession>
<name>A0A7G9QZC5_9MICO</name>
<evidence type="ECO:0000256" key="1">
    <source>
        <dbReference type="ARBA" id="ARBA00009080"/>
    </source>
</evidence>
<dbReference type="Pfam" id="PF14833">
    <property type="entry name" value="NAD_binding_11"/>
    <property type="match status" value="1"/>
</dbReference>
<dbReference type="Proteomes" id="UP000515976">
    <property type="component" value="Chromosome"/>
</dbReference>
<dbReference type="PANTHER" id="PTHR22981:SF7">
    <property type="entry name" value="3-HYDROXYISOBUTYRATE DEHYDROGENASE, MITOCHONDRIAL"/>
    <property type="match status" value="1"/>
</dbReference>
<evidence type="ECO:0000259" key="6">
    <source>
        <dbReference type="Pfam" id="PF14833"/>
    </source>
</evidence>
<dbReference type="SUPFAM" id="SSF48179">
    <property type="entry name" value="6-phosphogluconate dehydrogenase C-terminal domain-like"/>
    <property type="match status" value="1"/>
</dbReference>
<keyword evidence="2" id="KW-0560">Oxidoreductase</keyword>
<dbReference type="Gene3D" id="1.10.1040.10">
    <property type="entry name" value="N-(1-d-carboxylethyl)-l-norvaline Dehydrogenase, domain 2"/>
    <property type="match status" value="1"/>
</dbReference>